<dbReference type="PROSITE" id="PS50164">
    <property type="entry name" value="GIY_YIG"/>
    <property type="match status" value="1"/>
</dbReference>
<dbReference type="InterPro" id="IPR001943">
    <property type="entry name" value="UVR_dom"/>
</dbReference>
<dbReference type="CDD" id="cd10434">
    <property type="entry name" value="GIY-YIG_UvrC_Cho"/>
    <property type="match status" value="1"/>
</dbReference>
<dbReference type="SMART" id="SM00465">
    <property type="entry name" value="GIYc"/>
    <property type="match status" value="1"/>
</dbReference>
<dbReference type="GO" id="GO:0003677">
    <property type="term" value="F:DNA binding"/>
    <property type="evidence" value="ECO:0007669"/>
    <property type="project" value="UniProtKB-UniRule"/>
</dbReference>
<feature type="domain" description="GIY-YIG" evidence="9">
    <location>
        <begin position="14"/>
        <end position="92"/>
    </location>
</feature>
<dbReference type="GO" id="GO:0006289">
    <property type="term" value="P:nucleotide-excision repair"/>
    <property type="evidence" value="ECO:0007669"/>
    <property type="project" value="UniProtKB-UniRule"/>
</dbReference>
<dbReference type="Proteomes" id="UP000184611">
    <property type="component" value="Unassembled WGS sequence"/>
</dbReference>
<feature type="domain" description="UVR" evidence="8">
    <location>
        <begin position="206"/>
        <end position="241"/>
    </location>
</feature>
<dbReference type="InterPro" id="IPR010994">
    <property type="entry name" value="RuvA_2-like"/>
</dbReference>
<keyword evidence="12" id="KW-1185">Reference proteome</keyword>
<dbReference type="Gene3D" id="3.30.420.340">
    <property type="entry name" value="UvrC, RNAse H endonuclease domain"/>
    <property type="match status" value="1"/>
</dbReference>
<dbReference type="GO" id="GO:0009380">
    <property type="term" value="C:excinuclease repair complex"/>
    <property type="evidence" value="ECO:0007669"/>
    <property type="project" value="InterPro"/>
</dbReference>
<dbReference type="InterPro" id="IPR047296">
    <property type="entry name" value="GIY-YIG_UvrC_Cho"/>
</dbReference>
<sequence>MQTPLELQIQTLPDNPGVYQYFDKDGKILYVGKAKNLKKRVQSYFTKNHDNYKTSVLVKKIVTIKHIVVPTETDALLLENNLIKKLQPRYNVLLRDDKTYPWICIKNERFPRIFSTRKMIKDGSEYFGPYTSFKTVHTILDLIKELYPLRTCTYDLSKANIDSGKFKVCLEYHIGNCKGPCEGYESLEHYQSQIEKIRQILKGNFKESLKDFKRLMTDLAMEMKFEEAQKIKEKIEVLENYQSRSTVLNPKITNLDVFSIVSDETMAYVNFLQISHGAIVRSHTLELKKKLDETNEELLELAVVELRERFHLNAREIVVPFPIDLGENIKVTVPQLGDKKQILDLSERNAKYYRLDQLKQIQIVDPERHTNRIMAQMQKDLRLSIEPRHIECFDNSNIQGTNPVSACVVFKDGKPSKKDYRHFNIKTVEGPNDFASMEEVVYRRYKRMLDENQSLPQLIIIDGGKGQLSSALKSLDDLGLRGKIAIIGIAKRLEELFYPGDSVPLYLDKKSETLKVIQHLRNEAHRFGITHHRDKRSKSALTNSLESIPGIGEKTMITLMKHFKSVKRLQNADEKAISEVVGVSKAKKISDFYKTIQSKNTQ</sequence>
<dbReference type="Pfam" id="PF01541">
    <property type="entry name" value="GIY-YIG"/>
    <property type="match status" value="1"/>
</dbReference>
<dbReference type="PANTHER" id="PTHR30562">
    <property type="entry name" value="UVRC/OXIDOREDUCTASE"/>
    <property type="match status" value="1"/>
</dbReference>
<keyword evidence="4 7" id="KW-0267">Excision nuclease</keyword>
<dbReference type="Pfam" id="PF22920">
    <property type="entry name" value="UvrC_RNaseH"/>
    <property type="match status" value="1"/>
</dbReference>
<dbReference type="SUPFAM" id="SSF47781">
    <property type="entry name" value="RuvA domain 2-like"/>
    <property type="match status" value="1"/>
</dbReference>
<dbReference type="InterPro" id="IPR036876">
    <property type="entry name" value="UVR_dom_sf"/>
</dbReference>
<dbReference type="Pfam" id="PF14520">
    <property type="entry name" value="HHH_5"/>
    <property type="match status" value="1"/>
</dbReference>
<dbReference type="AlphaFoldDB" id="A0A1M7ZVD7"/>
<evidence type="ECO:0000259" key="10">
    <source>
        <dbReference type="PROSITE" id="PS50165"/>
    </source>
</evidence>
<dbReference type="InterPro" id="IPR035901">
    <property type="entry name" value="GIY-YIG_endonuc_sf"/>
</dbReference>
<evidence type="ECO:0000256" key="2">
    <source>
        <dbReference type="ARBA" id="ARBA00022763"/>
    </source>
</evidence>
<accession>A0A1M7ZVD7</accession>
<dbReference type="OrthoDB" id="9804933at2"/>
<name>A0A1M7ZVD7_9FLAO</name>
<dbReference type="HAMAP" id="MF_00203">
    <property type="entry name" value="UvrC"/>
    <property type="match status" value="1"/>
</dbReference>
<evidence type="ECO:0000259" key="8">
    <source>
        <dbReference type="PROSITE" id="PS50151"/>
    </source>
</evidence>
<evidence type="ECO:0000256" key="1">
    <source>
        <dbReference type="ARBA" id="ARBA00022490"/>
    </source>
</evidence>
<dbReference type="GO" id="GO:0005737">
    <property type="term" value="C:cytoplasm"/>
    <property type="evidence" value="ECO:0007669"/>
    <property type="project" value="UniProtKB-SubCell"/>
</dbReference>
<comment type="subcellular location">
    <subcellularLocation>
        <location evidence="7">Cytoplasm</location>
    </subcellularLocation>
</comment>
<evidence type="ECO:0000256" key="3">
    <source>
        <dbReference type="ARBA" id="ARBA00022769"/>
    </source>
</evidence>
<keyword evidence="6 7" id="KW-0742">SOS response</keyword>
<feature type="domain" description="UvrC family homology region profile" evidence="10">
    <location>
        <begin position="261"/>
        <end position="475"/>
    </location>
</feature>
<evidence type="ECO:0000256" key="4">
    <source>
        <dbReference type="ARBA" id="ARBA00022881"/>
    </source>
</evidence>
<evidence type="ECO:0000313" key="12">
    <source>
        <dbReference type="Proteomes" id="UP000184611"/>
    </source>
</evidence>
<evidence type="ECO:0000256" key="6">
    <source>
        <dbReference type="ARBA" id="ARBA00023236"/>
    </source>
</evidence>
<keyword evidence="2 7" id="KW-0227">DNA damage</keyword>
<evidence type="ECO:0000313" key="11">
    <source>
        <dbReference type="EMBL" id="SHO72587.1"/>
    </source>
</evidence>
<dbReference type="GO" id="GO:0009432">
    <property type="term" value="P:SOS response"/>
    <property type="evidence" value="ECO:0007669"/>
    <property type="project" value="UniProtKB-UniRule"/>
</dbReference>
<dbReference type="InterPro" id="IPR001162">
    <property type="entry name" value="UvrC_RNase_H_dom"/>
</dbReference>
<keyword evidence="1 7" id="KW-0963">Cytoplasm</keyword>
<dbReference type="PANTHER" id="PTHR30562:SF1">
    <property type="entry name" value="UVRABC SYSTEM PROTEIN C"/>
    <property type="match status" value="1"/>
</dbReference>
<dbReference type="InterPro" id="IPR000305">
    <property type="entry name" value="GIY-YIG_endonuc"/>
</dbReference>
<dbReference type="RefSeq" id="WP_073581831.1">
    <property type="nucleotide sequence ID" value="NZ_CBCSEA010000002.1"/>
</dbReference>
<keyword evidence="3 7" id="KW-0228">DNA excision</keyword>
<organism evidence="11 12">
    <name type="scientific">Flavobacterium cucumis</name>
    <dbReference type="NCBI Taxonomy" id="416016"/>
    <lineage>
        <taxon>Bacteria</taxon>
        <taxon>Pseudomonadati</taxon>
        <taxon>Bacteroidota</taxon>
        <taxon>Flavobacteriia</taxon>
        <taxon>Flavobacteriales</taxon>
        <taxon>Flavobacteriaceae</taxon>
        <taxon>Flavobacterium</taxon>
    </lineage>
</organism>
<dbReference type="InterPro" id="IPR038476">
    <property type="entry name" value="UvrC_RNase_H_dom_sf"/>
</dbReference>
<dbReference type="PROSITE" id="PS50165">
    <property type="entry name" value="UVRC"/>
    <property type="match status" value="1"/>
</dbReference>
<dbReference type="FunFam" id="3.40.1440.10:FF:000001">
    <property type="entry name" value="UvrABC system protein C"/>
    <property type="match status" value="1"/>
</dbReference>
<dbReference type="Gene3D" id="3.40.1440.10">
    <property type="entry name" value="GIY-YIG endonuclease"/>
    <property type="match status" value="1"/>
</dbReference>
<protein>
    <recommendedName>
        <fullName evidence="7">UvrABC system protein C</fullName>
        <shortName evidence="7">Protein UvrC</shortName>
    </recommendedName>
    <alternativeName>
        <fullName evidence="7">Excinuclease ABC subunit C</fullName>
    </alternativeName>
</protein>
<dbReference type="PROSITE" id="PS50151">
    <property type="entry name" value="UVR"/>
    <property type="match status" value="1"/>
</dbReference>
<dbReference type="GO" id="GO:0009381">
    <property type="term" value="F:excinuclease ABC activity"/>
    <property type="evidence" value="ECO:0007669"/>
    <property type="project" value="UniProtKB-UniRule"/>
</dbReference>
<dbReference type="InterPro" id="IPR004791">
    <property type="entry name" value="UvrC"/>
</dbReference>
<proteinExistence type="inferred from homology"/>
<evidence type="ECO:0000256" key="5">
    <source>
        <dbReference type="ARBA" id="ARBA00023204"/>
    </source>
</evidence>
<dbReference type="SUPFAM" id="SSF46600">
    <property type="entry name" value="C-terminal UvrC-binding domain of UvrB"/>
    <property type="match status" value="1"/>
</dbReference>
<dbReference type="Gene3D" id="1.10.150.20">
    <property type="entry name" value="5' to 3' exonuclease, C-terminal subdomain"/>
    <property type="match status" value="1"/>
</dbReference>
<dbReference type="InterPro" id="IPR050066">
    <property type="entry name" value="UvrABC_protein_C"/>
</dbReference>
<dbReference type="STRING" id="416016.SAMN05443547_0921"/>
<reference evidence="12" key="1">
    <citation type="submission" date="2016-12" db="EMBL/GenBank/DDBJ databases">
        <authorList>
            <person name="Varghese N."/>
            <person name="Submissions S."/>
        </authorList>
    </citation>
    <scope>NUCLEOTIDE SEQUENCE [LARGE SCALE GENOMIC DNA]</scope>
    <source>
        <strain evidence="12">DSM 18830</strain>
    </source>
</reference>
<dbReference type="Pfam" id="PF08459">
    <property type="entry name" value="UvrC_RNaseH_dom"/>
    <property type="match status" value="1"/>
</dbReference>
<evidence type="ECO:0000259" key="9">
    <source>
        <dbReference type="PROSITE" id="PS50164"/>
    </source>
</evidence>
<gene>
    <name evidence="7" type="primary">uvrC</name>
    <name evidence="11" type="ORF">SAMN05443547_0921</name>
</gene>
<comment type="similarity">
    <text evidence="7">Belongs to the UvrC family.</text>
</comment>
<comment type="subunit">
    <text evidence="7">Interacts with UvrB in an incision complex.</text>
</comment>
<keyword evidence="5 7" id="KW-0234">DNA repair</keyword>
<comment type="function">
    <text evidence="7">The UvrABC repair system catalyzes the recognition and processing of DNA lesions. UvrC both incises the 5' and 3' sides of the lesion. The N-terminal half is responsible for the 3' incision and the C-terminal half is responsible for the 5' incision.</text>
</comment>
<dbReference type="NCBIfam" id="TIGR00194">
    <property type="entry name" value="uvrC"/>
    <property type="match status" value="1"/>
</dbReference>
<dbReference type="EMBL" id="FRYK01000001">
    <property type="protein sequence ID" value="SHO72587.1"/>
    <property type="molecule type" value="Genomic_DNA"/>
</dbReference>
<evidence type="ECO:0000256" key="7">
    <source>
        <dbReference type="HAMAP-Rule" id="MF_00203"/>
    </source>
</evidence>
<dbReference type="SUPFAM" id="SSF82771">
    <property type="entry name" value="GIY-YIG endonuclease"/>
    <property type="match status" value="1"/>
</dbReference>